<gene>
    <name evidence="1" type="ORF">GGP41_006879</name>
</gene>
<evidence type="ECO:0000313" key="1">
    <source>
        <dbReference type="EMBL" id="KAF5854152.1"/>
    </source>
</evidence>
<comment type="caution">
    <text evidence="1">The sequence shown here is derived from an EMBL/GenBank/DDBJ whole genome shotgun (WGS) entry which is preliminary data.</text>
</comment>
<dbReference type="AlphaFoldDB" id="A0A8H5ZR72"/>
<sequence>MTTAGDNPNIAIKTLSFRWPHRGSTNVASAACLGFFTRPRNGRGRTGLSDHSVLTWSRACTKEHPVHCDGNAAGGRRSGIRKVVCSTLVRGDKTTRTRLFQSQHAGPTL</sequence>
<evidence type="ECO:0000313" key="2">
    <source>
        <dbReference type="Proteomes" id="UP000624244"/>
    </source>
</evidence>
<accession>A0A8H5ZR72</accession>
<organism evidence="1 2">
    <name type="scientific">Cochliobolus sativus</name>
    <name type="common">Common root rot and spot blotch fungus</name>
    <name type="synonym">Bipolaris sorokiniana</name>
    <dbReference type="NCBI Taxonomy" id="45130"/>
    <lineage>
        <taxon>Eukaryota</taxon>
        <taxon>Fungi</taxon>
        <taxon>Dikarya</taxon>
        <taxon>Ascomycota</taxon>
        <taxon>Pezizomycotina</taxon>
        <taxon>Dothideomycetes</taxon>
        <taxon>Pleosporomycetidae</taxon>
        <taxon>Pleosporales</taxon>
        <taxon>Pleosporineae</taxon>
        <taxon>Pleosporaceae</taxon>
        <taxon>Bipolaris</taxon>
    </lineage>
</organism>
<name>A0A8H5ZR72_COCSA</name>
<proteinExistence type="predicted"/>
<dbReference type="EMBL" id="WNKQ01000001">
    <property type="protein sequence ID" value="KAF5854152.1"/>
    <property type="molecule type" value="Genomic_DNA"/>
</dbReference>
<dbReference type="Proteomes" id="UP000624244">
    <property type="component" value="Unassembled WGS sequence"/>
</dbReference>
<protein>
    <submittedName>
        <fullName evidence="1">Uncharacterized protein</fullName>
    </submittedName>
</protein>
<reference evidence="1" key="1">
    <citation type="submission" date="2019-11" db="EMBL/GenBank/DDBJ databases">
        <title>Bipolaris sorokiniana Genome sequencing.</title>
        <authorList>
            <person name="Wang H."/>
        </authorList>
    </citation>
    <scope>NUCLEOTIDE SEQUENCE</scope>
</reference>